<organism evidence="1 2">
    <name type="scientific">Pristionchus mayeri</name>
    <dbReference type="NCBI Taxonomy" id="1317129"/>
    <lineage>
        <taxon>Eukaryota</taxon>
        <taxon>Metazoa</taxon>
        <taxon>Ecdysozoa</taxon>
        <taxon>Nematoda</taxon>
        <taxon>Chromadorea</taxon>
        <taxon>Rhabditida</taxon>
        <taxon>Rhabditina</taxon>
        <taxon>Diplogasteromorpha</taxon>
        <taxon>Diplogasteroidea</taxon>
        <taxon>Neodiplogasteridae</taxon>
        <taxon>Pristionchus</taxon>
    </lineage>
</organism>
<dbReference type="EMBL" id="BTRK01000004">
    <property type="protein sequence ID" value="GMR50116.1"/>
    <property type="molecule type" value="Genomic_DNA"/>
</dbReference>
<dbReference type="Proteomes" id="UP001328107">
    <property type="component" value="Unassembled WGS sequence"/>
</dbReference>
<evidence type="ECO:0000313" key="1">
    <source>
        <dbReference type="EMBL" id="GMR50116.1"/>
    </source>
</evidence>
<keyword evidence="2" id="KW-1185">Reference proteome</keyword>
<feature type="non-terminal residue" evidence="1">
    <location>
        <position position="1"/>
    </location>
</feature>
<proteinExistence type="predicted"/>
<protein>
    <submittedName>
        <fullName evidence="1">Uncharacterized protein</fullName>
    </submittedName>
</protein>
<dbReference type="AlphaFoldDB" id="A0AAN5I428"/>
<accession>A0AAN5I428</accession>
<reference evidence="2" key="1">
    <citation type="submission" date="2022-10" db="EMBL/GenBank/DDBJ databases">
        <title>Genome assembly of Pristionchus species.</title>
        <authorList>
            <person name="Yoshida K."/>
            <person name="Sommer R.J."/>
        </authorList>
    </citation>
    <scope>NUCLEOTIDE SEQUENCE [LARGE SCALE GENOMIC DNA]</scope>
    <source>
        <strain evidence="2">RS5460</strain>
    </source>
</reference>
<gene>
    <name evidence="1" type="ORF">PMAYCL1PPCAC_20311</name>
</gene>
<name>A0AAN5I428_9BILA</name>
<sequence length="95" mass="10900">DHDWAPIILDMFKGKLEELELLSSTAHRAYLTNESADILKEKLPTLEKKMWFSTHCVHYAEGLHYSIGEYLVEADGQFLTVAHKSGVHKSKHQHV</sequence>
<comment type="caution">
    <text evidence="1">The sequence shown here is derived from an EMBL/GenBank/DDBJ whole genome shotgun (WGS) entry which is preliminary data.</text>
</comment>
<evidence type="ECO:0000313" key="2">
    <source>
        <dbReference type="Proteomes" id="UP001328107"/>
    </source>
</evidence>